<reference evidence="4 5" key="1">
    <citation type="submission" date="2021-03" db="EMBL/GenBank/DDBJ databases">
        <title>Genomic Encyclopedia of Type Strains, Phase IV (KMG-IV): sequencing the most valuable type-strain genomes for metagenomic binning, comparative biology and taxonomic classification.</title>
        <authorList>
            <person name="Goeker M."/>
        </authorList>
    </citation>
    <scope>NUCLEOTIDE SEQUENCE [LARGE SCALE GENOMIC DNA]</scope>
    <source>
        <strain evidence="4 5">DSM 27138</strain>
    </source>
</reference>
<dbReference type="Gene3D" id="2.60.40.3680">
    <property type="match status" value="1"/>
</dbReference>
<sequence>MRRLAIVLLLLLALAPRALADSAPMATAGPGVTPIDSTTVRMAEERIEIHLSRHLSEVPYYTWNAVGEFRIWFRFEPEVDEEMLVGFPLFVIDPEQSIFGGHIQDLRVEVDGQEVPVEIRKSEYGKRNPDADPADWAVYPVSFRAGQPLEMVVSYWMPVFPYGRTHDAPFWVSYVLRTGAYWAGTIGRAEAVVTLDKPIRAEDVRADGRLHGTTPGWTLEDGALRWVWEDVEPDFDLHLVMENPYWPDTDREIRAMLDAGLADRERLLRALSGTWALVGTDTPLRGDLAANVAAEALLPDLTAAVESYLADHPDDVAVRDLYLELLQDSAVGWEYAEPRPVMVLRSEERLAQMLRTAVRFGGDPALPEHLLTWRPWMETALEGHPWQARTQEAIAAFLAAAMPRSFDSTEAAREWVAANAGAALSPAQLDGLLDSALARVAQSEEPGAQAETPPDTSSGDDEGASAEPEEPDGPEGQVGMAVLIVGFCITAGAVGTAVHWARRSALRRTRQSSERIEQVDRE</sequence>
<evidence type="ECO:0000313" key="4">
    <source>
        <dbReference type="EMBL" id="MBP2018409.1"/>
    </source>
</evidence>
<evidence type="ECO:0000313" key="5">
    <source>
        <dbReference type="Proteomes" id="UP001519289"/>
    </source>
</evidence>
<organism evidence="4 5">
    <name type="scientific">Symbiobacterium terraclitae</name>
    <dbReference type="NCBI Taxonomy" id="557451"/>
    <lineage>
        <taxon>Bacteria</taxon>
        <taxon>Bacillati</taxon>
        <taxon>Bacillota</taxon>
        <taxon>Clostridia</taxon>
        <taxon>Eubacteriales</taxon>
        <taxon>Symbiobacteriaceae</taxon>
        <taxon>Symbiobacterium</taxon>
    </lineage>
</organism>
<proteinExistence type="predicted"/>
<name>A0ABS4JVG6_9FIRM</name>
<comment type="caution">
    <text evidence="4">The sequence shown here is derived from an EMBL/GenBank/DDBJ whole genome shotgun (WGS) entry which is preliminary data.</text>
</comment>
<accession>A0ABS4JVG6</accession>
<feature type="compositionally biased region" description="Acidic residues" evidence="1">
    <location>
        <begin position="458"/>
        <end position="473"/>
    </location>
</feature>
<protein>
    <recommendedName>
        <fullName evidence="6">Peptidase MA-like domain-containing protein</fullName>
    </recommendedName>
</protein>
<keyword evidence="2" id="KW-0472">Membrane</keyword>
<feature type="region of interest" description="Disordered" evidence="1">
    <location>
        <begin position="441"/>
        <end position="477"/>
    </location>
</feature>
<dbReference type="RefSeq" id="WP_209466540.1">
    <property type="nucleotide sequence ID" value="NZ_JAGGLG010000013.1"/>
</dbReference>
<keyword evidence="5" id="KW-1185">Reference proteome</keyword>
<feature type="signal peptide" evidence="3">
    <location>
        <begin position="1"/>
        <end position="20"/>
    </location>
</feature>
<gene>
    <name evidence="4" type="ORF">J2Z79_001820</name>
</gene>
<keyword evidence="3" id="KW-0732">Signal</keyword>
<evidence type="ECO:0000256" key="2">
    <source>
        <dbReference type="SAM" id="Phobius"/>
    </source>
</evidence>
<dbReference type="Proteomes" id="UP001519289">
    <property type="component" value="Unassembled WGS sequence"/>
</dbReference>
<keyword evidence="2" id="KW-1133">Transmembrane helix</keyword>
<evidence type="ECO:0008006" key="6">
    <source>
        <dbReference type="Google" id="ProtNLM"/>
    </source>
</evidence>
<keyword evidence="2" id="KW-0812">Transmembrane</keyword>
<evidence type="ECO:0000256" key="1">
    <source>
        <dbReference type="SAM" id="MobiDB-lite"/>
    </source>
</evidence>
<evidence type="ECO:0000256" key="3">
    <source>
        <dbReference type="SAM" id="SignalP"/>
    </source>
</evidence>
<feature type="transmembrane region" description="Helical" evidence="2">
    <location>
        <begin position="478"/>
        <end position="501"/>
    </location>
</feature>
<dbReference type="EMBL" id="JAGGLG010000013">
    <property type="protein sequence ID" value="MBP2018409.1"/>
    <property type="molecule type" value="Genomic_DNA"/>
</dbReference>
<feature type="chain" id="PRO_5046936961" description="Peptidase MA-like domain-containing protein" evidence="3">
    <location>
        <begin position="21"/>
        <end position="522"/>
    </location>
</feature>